<proteinExistence type="predicted"/>
<keyword evidence="2" id="KW-1185">Reference proteome</keyword>
<dbReference type="AlphaFoldDB" id="A0A3M7QE62"/>
<accession>A0A3M7QE62</accession>
<reference evidence="1 2" key="1">
    <citation type="journal article" date="2018" name="Sci. Rep.">
        <title>Genomic signatures of local adaptation to the degree of environmental predictability in rotifers.</title>
        <authorList>
            <person name="Franch-Gras L."/>
            <person name="Hahn C."/>
            <person name="Garcia-Roger E.M."/>
            <person name="Carmona M.J."/>
            <person name="Serra M."/>
            <person name="Gomez A."/>
        </authorList>
    </citation>
    <scope>NUCLEOTIDE SEQUENCE [LARGE SCALE GENOMIC DNA]</scope>
    <source>
        <strain evidence="1">HYR1</strain>
    </source>
</reference>
<evidence type="ECO:0000313" key="1">
    <source>
        <dbReference type="EMBL" id="RNA09311.1"/>
    </source>
</evidence>
<protein>
    <submittedName>
        <fullName evidence="1">Uncharacterized protein</fullName>
    </submittedName>
</protein>
<sequence length="112" mass="12820">MNNSEKNYQLIEINYVYNGLFLLKNIIPFSASIYSTKLKKNLYNSLLTGIKISKKKLKLNVKLVSNNLVKHIFLTNIVTNAHSLVHTICKISALKMQLGPIKVTFFKSKTYN</sequence>
<gene>
    <name evidence="1" type="ORF">BpHYR1_009002</name>
</gene>
<dbReference type="EMBL" id="REGN01006482">
    <property type="protein sequence ID" value="RNA09311.1"/>
    <property type="molecule type" value="Genomic_DNA"/>
</dbReference>
<organism evidence="1 2">
    <name type="scientific">Brachionus plicatilis</name>
    <name type="common">Marine rotifer</name>
    <name type="synonym">Brachionus muelleri</name>
    <dbReference type="NCBI Taxonomy" id="10195"/>
    <lineage>
        <taxon>Eukaryota</taxon>
        <taxon>Metazoa</taxon>
        <taxon>Spiralia</taxon>
        <taxon>Gnathifera</taxon>
        <taxon>Rotifera</taxon>
        <taxon>Eurotatoria</taxon>
        <taxon>Monogononta</taxon>
        <taxon>Pseudotrocha</taxon>
        <taxon>Ploima</taxon>
        <taxon>Brachionidae</taxon>
        <taxon>Brachionus</taxon>
    </lineage>
</organism>
<name>A0A3M7QE62_BRAPC</name>
<evidence type="ECO:0000313" key="2">
    <source>
        <dbReference type="Proteomes" id="UP000276133"/>
    </source>
</evidence>
<dbReference type="Proteomes" id="UP000276133">
    <property type="component" value="Unassembled WGS sequence"/>
</dbReference>
<comment type="caution">
    <text evidence="1">The sequence shown here is derived from an EMBL/GenBank/DDBJ whole genome shotgun (WGS) entry which is preliminary data.</text>
</comment>